<feature type="region of interest" description="Disordered" evidence="3">
    <location>
        <begin position="387"/>
        <end position="408"/>
    </location>
</feature>
<sequence length="543" mass="61664">MPPKVTKLTSFLPQQKKTQASDNLKGNLSTKESLKLETPVTLGSTLESTPIKNELPLKLLEKEKVGQQLPEMSLKRARIQFILKTPQKQVISTGRAKTSEVIDKEVKVLENNNSDQKAKEEIKEPIPAYLKYAHLLNKPIHKRYEDESAIDKLAPPKLVDEGSRTCASTLPEKSKLPSFLKYKHLVTLREKKALPRTFESLKRNFNALSNIILFNKSKNQIVIFHKILPSIQMISKQSFNIQNLSQLKYLLGDALVCKGVEFIYKGEKVKSWELNLVNGNNESGENLWTTDKEFGTKQSGGQNLEFLLKDKLYGIVEEAHENFLTSNNLTIENEYEWHPKFNVESLNDTIPTHPDVSEHNSKEEIVKPKIEESSTVFAQLMNVAKSSARKPTDFSTPNSEAKPESSVKDRRAALLEKIKAKQALKEQQQKETSSNGLNSKKLLMIDQLLNLLNSIFLTFQLNGGKPVMLDDIAQKLMSGQNCRLDKFEIIAHLRLLKELVPDFCSIEPLKNSRLGEGYELMKLNIKIDLNKVKFALNSFKQQN</sequence>
<dbReference type="GO" id="GO:0005634">
    <property type="term" value="C:nucleus"/>
    <property type="evidence" value="ECO:0007669"/>
    <property type="project" value="TreeGrafter"/>
</dbReference>
<dbReference type="InterPro" id="IPR036390">
    <property type="entry name" value="WH_DNA-bd_sf"/>
</dbReference>
<dbReference type="Proteomes" id="UP000070444">
    <property type="component" value="Unassembled WGS sequence"/>
</dbReference>
<dbReference type="GO" id="GO:0000076">
    <property type="term" value="P:DNA replication checkpoint signaling"/>
    <property type="evidence" value="ECO:0007669"/>
    <property type="project" value="TreeGrafter"/>
</dbReference>
<dbReference type="OMA" id="ENEYEWH"/>
<feature type="compositionally biased region" description="Polar residues" evidence="3">
    <location>
        <begin position="7"/>
        <end position="30"/>
    </location>
</feature>
<evidence type="ECO:0000256" key="3">
    <source>
        <dbReference type="SAM" id="MobiDB-lite"/>
    </source>
</evidence>
<dbReference type="PANTHER" id="PTHR28637:SF1">
    <property type="entry name" value="DNA REPLICATION FACTOR CDT1"/>
    <property type="match status" value="1"/>
</dbReference>
<accession>A0A137NYV1</accession>
<dbReference type="GO" id="GO:0070182">
    <property type="term" value="F:DNA polymerase binding"/>
    <property type="evidence" value="ECO:0007669"/>
    <property type="project" value="TreeGrafter"/>
</dbReference>
<dbReference type="STRING" id="796925.A0A137NYV1"/>
<evidence type="ECO:0000313" key="5">
    <source>
        <dbReference type="EMBL" id="KXN67995.1"/>
    </source>
</evidence>
<dbReference type="PANTHER" id="PTHR28637">
    <property type="entry name" value="DNA REPLICATION FACTOR CDT1"/>
    <property type="match status" value="1"/>
</dbReference>
<dbReference type="GO" id="GO:0003677">
    <property type="term" value="F:DNA binding"/>
    <property type="evidence" value="ECO:0007669"/>
    <property type="project" value="InterPro"/>
</dbReference>
<dbReference type="GO" id="GO:0071163">
    <property type="term" value="P:DNA replication preinitiation complex assembly"/>
    <property type="evidence" value="ECO:0007669"/>
    <property type="project" value="InterPro"/>
</dbReference>
<proteinExistence type="inferred from homology"/>
<dbReference type="SMART" id="SM01075">
    <property type="entry name" value="CDT1"/>
    <property type="match status" value="1"/>
</dbReference>
<dbReference type="InterPro" id="IPR032054">
    <property type="entry name" value="Cdt1_C"/>
</dbReference>
<dbReference type="InterPro" id="IPR038090">
    <property type="entry name" value="Cdt1_C_WH_dom_sf"/>
</dbReference>
<gene>
    <name evidence="5" type="ORF">CONCODRAFT_79944</name>
</gene>
<dbReference type="AlphaFoldDB" id="A0A137NYV1"/>
<dbReference type="Gene3D" id="1.10.10.1420">
    <property type="entry name" value="DNA replication factor Cdt1, C-terminal WH domain"/>
    <property type="match status" value="1"/>
</dbReference>
<feature type="domain" description="CDT1 Geminin-binding" evidence="4">
    <location>
        <begin position="194"/>
        <end position="358"/>
    </location>
</feature>
<evidence type="ECO:0000313" key="6">
    <source>
        <dbReference type="Proteomes" id="UP000070444"/>
    </source>
</evidence>
<reference evidence="5 6" key="1">
    <citation type="journal article" date="2015" name="Genome Biol. Evol.">
        <title>Phylogenomic analyses indicate that early fungi evolved digesting cell walls of algal ancestors of land plants.</title>
        <authorList>
            <person name="Chang Y."/>
            <person name="Wang S."/>
            <person name="Sekimoto S."/>
            <person name="Aerts A.L."/>
            <person name="Choi C."/>
            <person name="Clum A."/>
            <person name="LaButti K.M."/>
            <person name="Lindquist E.A."/>
            <person name="Yee Ngan C."/>
            <person name="Ohm R.A."/>
            <person name="Salamov A.A."/>
            <person name="Grigoriev I.V."/>
            <person name="Spatafora J.W."/>
            <person name="Berbee M.L."/>
        </authorList>
    </citation>
    <scope>NUCLEOTIDE SEQUENCE [LARGE SCALE GENOMIC DNA]</scope>
    <source>
        <strain evidence="5 6">NRRL 28638</strain>
    </source>
</reference>
<protein>
    <recommendedName>
        <fullName evidence="4">CDT1 Geminin-binding domain-containing protein</fullName>
    </recommendedName>
</protein>
<feature type="region of interest" description="Disordered" evidence="3">
    <location>
        <begin position="1"/>
        <end position="30"/>
    </location>
</feature>
<name>A0A137NYV1_CONC2</name>
<dbReference type="GO" id="GO:0000278">
    <property type="term" value="P:mitotic cell cycle"/>
    <property type="evidence" value="ECO:0007669"/>
    <property type="project" value="TreeGrafter"/>
</dbReference>
<dbReference type="InterPro" id="IPR014939">
    <property type="entry name" value="CDT1_Gemini-bd-like"/>
</dbReference>
<dbReference type="SUPFAM" id="SSF46785">
    <property type="entry name" value="Winged helix' DNA-binding domain"/>
    <property type="match status" value="1"/>
</dbReference>
<keyword evidence="2" id="KW-0131">Cell cycle</keyword>
<keyword evidence="6" id="KW-1185">Reference proteome</keyword>
<dbReference type="GO" id="GO:0030174">
    <property type="term" value="P:regulation of DNA-templated DNA replication initiation"/>
    <property type="evidence" value="ECO:0007669"/>
    <property type="project" value="InterPro"/>
</dbReference>
<evidence type="ECO:0000256" key="2">
    <source>
        <dbReference type="ARBA" id="ARBA00023306"/>
    </source>
</evidence>
<dbReference type="Pfam" id="PF16679">
    <property type="entry name" value="CDT1_C"/>
    <property type="match status" value="1"/>
</dbReference>
<evidence type="ECO:0000259" key="4">
    <source>
        <dbReference type="SMART" id="SM01075"/>
    </source>
</evidence>
<dbReference type="EMBL" id="KQ964601">
    <property type="protein sequence ID" value="KXN67995.1"/>
    <property type="molecule type" value="Genomic_DNA"/>
</dbReference>
<dbReference type="Pfam" id="PF08839">
    <property type="entry name" value="CDT1"/>
    <property type="match status" value="1"/>
</dbReference>
<organism evidence="5 6">
    <name type="scientific">Conidiobolus coronatus (strain ATCC 28846 / CBS 209.66 / NRRL 28638)</name>
    <name type="common">Delacroixia coronata</name>
    <dbReference type="NCBI Taxonomy" id="796925"/>
    <lineage>
        <taxon>Eukaryota</taxon>
        <taxon>Fungi</taxon>
        <taxon>Fungi incertae sedis</taxon>
        <taxon>Zoopagomycota</taxon>
        <taxon>Entomophthoromycotina</taxon>
        <taxon>Entomophthoromycetes</taxon>
        <taxon>Entomophthorales</taxon>
        <taxon>Ancylistaceae</taxon>
        <taxon>Conidiobolus</taxon>
    </lineage>
</organism>
<dbReference type="OrthoDB" id="2373350at2759"/>
<dbReference type="InterPro" id="IPR045173">
    <property type="entry name" value="Cdt1"/>
</dbReference>
<evidence type="ECO:0000256" key="1">
    <source>
        <dbReference type="ARBA" id="ARBA00008356"/>
    </source>
</evidence>
<comment type="similarity">
    <text evidence="1">Belongs to the Cdt1 family.</text>
</comment>